<dbReference type="Gene3D" id="3.90.320.10">
    <property type="match status" value="1"/>
</dbReference>
<keyword evidence="2" id="KW-0347">Helicase</keyword>
<keyword evidence="2" id="KW-0067">ATP-binding</keyword>
<dbReference type="EMBL" id="JACIEA010000001">
    <property type="protein sequence ID" value="MBB3942929.1"/>
    <property type="molecule type" value="Genomic_DNA"/>
</dbReference>
<dbReference type="SUPFAM" id="SSF52540">
    <property type="entry name" value="P-loop containing nucleoside triphosphate hydrolases"/>
    <property type="match status" value="1"/>
</dbReference>
<evidence type="ECO:0000313" key="3">
    <source>
        <dbReference type="Proteomes" id="UP000581447"/>
    </source>
</evidence>
<dbReference type="Pfam" id="PF12705">
    <property type="entry name" value="PDDEXK_1"/>
    <property type="match status" value="1"/>
</dbReference>
<accession>A0A840AX50</accession>
<keyword evidence="3" id="KW-1185">Reference proteome</keyword>
<protein>
    <submittedName>
        <fullName evidence="2">ATP-dependent helicase/nuclease subunit B</fullName>
        <ecNumber evidence="2">3.1.-.-</ecNumber>
        <ecNumber evidence="2">3.6.4.12</ecNumber>
    </submittedName>
</protein>
<dbReference type="AlphaFoldDB" id="A0A840AX50"/>
<dbReference type="InterPro" id="IPR027417">
    <property type="entry name" value="P-loop_NTPase"/>
</dbReference>
<feature type="domain" description="PD-(D/E)XK endonuclease-like" evidence="1">
    <location>
        <begin position="716"/>
        <end position="950"/>
    </location>
</feature>
<dbReference type="InterPro" id="IPR011604">
    <property type="entry name" value="PDDEXK-like_dom_sf"/>
</dbReference>
<dbReference type="InterPro" id="IPR014153">
    <property type="entry name" value="Ds_break_AddB"/>
</dbReference>
<dbReference type="InterPro" id="IPR038726">
    <property type="entry name" value="PDDEXK_AddAB-type"/>
</dbReference>
<comment type="caution">
    <text evidence="2">The sequence shown here is derived from an EMBL/GenBank/DDBJ whole genome shotgun (WGS) entry which is preliminary data.</text>
</comment>
<gene>
    <name evidence="2" type="ORF">GGR91_001151</name>
</gene>
<dbReference type="SUPFAM" id="SSF52980">
    <property type="entry name" value="Restriction endonuclease-like"/>
    <property type="match status" value="1"/>
</dbReference>
<dbReference type="GO" id="GO:0016787">
    <property type="term" value="F:hydrolase activity"/>
    <property type="evidence" value="ECO:0007669"/>
    <property type="project" value="UniProtKB-KW"/>
</dbReference>
<evidence type="ECO:0000259" key="1">
    <source>
        <dbReference type="Pfam" id="PF12705"/>
    </source>
</evidence>
<evidence type="ECO:0000313" key="2">
    <source>
        <dbReference type="EMBL" id="MBB3942929.1"/>
    </source>
</evidence>
<reference evidence="2 3" key="1">
    <citation type="submission" date="2020-08" db="EMBL/GenBank/DDBJ databases">
        <title>Genomic Encyclopedia of Type Strains, Phase IV (KMG-IV): sequencing the most valuable type-strain genomes for metagenomic binning, comparative biology and taxonomic classification.</title>
        <authorList>
            <person name="Goeker M."/>
        </authorList>
    </citation>
    <scope>NUCLEOTIDE SEQUENCE [LARGE SCALE GENOMIC DNA]</scope>
    <source>
        <strain evidence="2 3">DSM 29050</strain>
    </source>
</reference>
<organism evidence="2 3">
    <name type="scientific">Sphingorhabdus rigui</name>
    <dbReference type="NCBI Taxonomy" id="1282858"/>
    <lineage>
        <taxon>Bacteria</taxon>
        <taxon>Pseudomonadati</taxon>
        <taxon>Pseudomonadota</taxon>
        <taxon>Alphaproteobacteria</taxon>
        <taxon>Sphingomonadales</taxon>
        <taxon>Sphingomonadaceae</taxon>
        <taxon>Sphingorhabdus</taxon>
    </lineage>
</organism>
<name>A0A840AX50_9SPHN</name>
<sequence length="991" mass="109290">MAPVNATAQRVRVFNVPLGNDLCDVTAQWILQTSGQDPLTVSSTILLLPNNRAIKAMTEAFVRQAAPGLLLPRMVAVGDMQLDEALGPLLDPIASEDIIWPVIGSFDRLMLLARLAQEHRPQGTFLSSAEALRLARKLAELIDELEVDLVDFDALSDIAIEADLAGHWQRAYGQLLTILPAYRAELAARKLMGPAERRNKLLAGLERRLAESSFDMPIIAVGITTSAKAVAKLLRRVALIPNGHVILPGVDLDLATDRWDSLSAAVEPDNLPTRRRSFEVHPQFHLKHLLDLMGIDRSEIDLLPTARVERVADTISEIFCLPEHSVGWQELAPSRKALSHTQWFEADDSALEAKAIAVRIRGELEQAEKRIALITPDRELAVRVAAQLRRWDIYVDDSAGIPLLQTANGSLALALVDAISGRFSGTSLLAIAKHPLVFAGPDRLDWLDKVRLLDLELRGTANGVGLSAITRRLENARKAKPELLEWWQGFFQILAPLENVDGQPFSCIIDALRDVATNLTDGAVWRGASGRELGRMWEEVSGGDLSTLGRIDATGLAATFNEIFSCAVVRPPYGGHPRVAIYGLLEARLQQADLIICSGLNEGTWPQIAQPDPWLAPAIRRHLKLPTLDRNIGLSAHDLATALGGREVLLTRARRDRGGPTVASRFLLRIKALTADKMERDQQSLALAAQLDEPAHKVPFESRPLPRPSAQQRLVSLSVTDFDQLKSDPYSFYAKRILGLRVLEKVDAEPSFAWRGSLVHDLLEQWFKQDNCAVDKLVQRVDDLLAQEATDPLLRALWQPRIAAGLRWVAEETKRQMHDHGRVVAVAEQPGKVDIMGITVNGRVDRIDRLADGSLVIVDYKTGMPPSTKQVNAGFALQLGLIGYMAEQMAIKGVAGLATKFEYWSLAKNKDKGFGYIAVPTSTRPSDNKPASTEFVAFAVAQAEEAIAQWILGDAPFTAKLHPEFAHYGDYDQLMRLQEWNGRQSISEEQA</sequence>
<keyword evidence="2" id="KW-0547">Nucleotide-binding</keyword>
<dbReference type="GO" id="GO:0003678">
    <property type="term" value="F:DNA helicase activity"/>
    <property type="evidence" value="ECO:0007669"/>
    <property type="project" value="UniProtKB-EC"/>
</dbReference>
<dbReference type="InterPro" id="IPR011335">
    <property type="entry name" value="Restrct_endonuc-II-like"/>
</dbReference>
<dbReference type="RefSeq" id="WP_183940930.1">
    <property type="nucleotide sequence ID" value="NZ_BAABBG010000023.1"/>
</dbReference>
<dbReference type="NCBIfam" id="TIGR02786">
    <property type="entry name" value="addB_alphas"/>
    <property type="match status" value="1"/>
</dbReference>
<proteinExistence type="predicted"/>
<dbReference type="EC" id="3.6.4.12" evidence="2"/>
<dbReference type="EC" id="3.1.-.-" evidence="2"/>
<keyword evidence="2" id="KW-0378">Hydrolase</keyword>
<dbReference type="Proteomes" id="UP000581447">
    <property type="component" value="Unassembled WGS sequence"/>
</dbReference>